<dbReference type="AlphaFoldDB" id="A0A0F6W2A5"/>
<dbReference type="Proteomes" id="UP000034883">
    <property type="component" value="Chromosome"/>
</dbReference>
<evidence type="ECO:0000259" key="2">
    <source>
        <dbReference type="PROSITE" id="PS51465"/>
    </source>
</evidence>
<dbReference type="InterPro" id="IPR036058">
    <property type="entry name" value="Kazal_dom_sf"/>
</dbReference>
<evidence type="ECO:0000256" key="1">
    <source>
        <dbReference type="SAM" id="SignalP"/>
    </source>
</evidence>
<dbReference type="KEGG" id="samy:DB32_002830"/>
<dbReference type="STRING" id="927083.DB32_002830"/>
<evidence type="ECO:0000313" key="4">
    <source>
        <dbReference type="Proteomes" id="UP000034883"/>
    </source>
</evidence>
<dbReference type="EMBL" id="CP011125">
    <property type="protein sequence ID" value="AKF05681.1"/>
    <property type="molecule type" value="Genomic_DNA"/>
</dbReference>
<organism evidence="3 4">
    <name type="scientific">Sandaracinus amylolyticus</name>
    <dbReference type="NCBI Taxonomy" id="927083"/>
    <lineage>
        <taxon>Bacteria</taxon>
        <taxon>Pseudomonadati</taxon>
        <taxon>Myxococcota</taxon>
        <taxon>Polyangia</taxon>
        <taxon>Polyangiales</taxon>
        <taxon>Sandaracinaceae</taxon>
        <taxon>Sandaracinus</taxon>
    </lineage>
</organism>
<accession>A0A0F6W2A5</accession>
<keyword evidence="1" id="KW-0732">Signal</keyword>
<keyword evidence="4" id="KW-1185">Reference proteome</keyword>
<sequence>MTNRWATWRPALLLLAPALMGARGCGDPVPIGGTCDPADCGSASGAPAIMCSDGSLGGNTGRCIAAADGSQCTWEFRDCPDPDPAECTPTADGSTRLTIEQCESCGGFVVGDPGDGRTHRADFRCPDGTPSMGSVSFGIEGGACCRQPDDTCASSECGAAPDVATWICEDGRVGGFTGRCLRDAAGACGWEIVDCPRGDACEPAECGPAPGAPAITCPDGSIGGNTGRCLRAADGTCGWEHRECPSTVACGGLTPEPVDCGEGRYCAWTLENMCGAFDAQGVCRDRPDASSCAAIDAAPVCGCDGTTYQNDCYAAAAGQSAFSSGPCGGYVECDPSLVACDALPGPCPEGQVRSVSGVCWGECVEADRCRPSDCRRAGCESGYSCEACLAPEGAVYTCIPEGAAC</sequence>
<dbReference type="PROSITE" id="PS51465">
    <property type="entry name" value="KAZAL_2"/>
    <property type="match status" value="1"/>
</dbReference>
<dbReference type="Gene3D" id="3.30.60.30">
    <property type="match status" value="1"/>
</dbReference>
<dbReference type="SUPFAM" id="SSF100895">
    <property type="entry name" value="Kazal-type serine protease inhibitors"/>
    <property type="match status" value="1"/>
</dbReference>
<name>A0A0F6W2A5_9BACT</name>
<dbReference type="InterPro" id="IPR002350">
    <property type="entry name" value="Kazal_dom"/>
</dbReference>
<proteinExistence type="predicted"/>
<dbReference type="RefSeq" id="WP_053232928.1">
    <property type="nucleotide sequence ID" value="NZ_CP011125.1"/>
</dbReference>
<gene>
    <name evidence="3" type="ORF">DB32_002830</name>
</gene>
<feature type="signal peptide" evidence="1">
    <location>
        <begin position="1"/>
        <end position="21"/>
    </location>
</feature>
<reference evidence="3 4" key="1">
    <citation type="submission" date="2015-03" db="EMBL/GenBank/DDBJ databases">
        <title>Genome assembly of Sandaracinus amylolyticus DSM 53668.</title>
        <authorList>
            <person name="Sharma G."/>
            <person name="Subramanian S."/>
        </authorList>
    </citation>
    <scope>NUCLEOTIDE SEQUENCE [LARGE SCALE GENOMIC DNA]</scope>
    <source>
        <strain evidence="3 4">DSM 53668</strain>
    </source>
</reference>
<evidence type="ECO:0000313" key="3">
    <source>
        <dbReference type="EMBL" id="AKF05681.1"/>
    </source>
</evidence>
<feature type="chain" id="PRO_5002511808" evidence="1">
    <location>
        <begin position="22"/>
        <end position="405"/>
    </location>
</feature>
<protein>
    <submittedName>
        <fullName evidence="3">Kazal-type serine protease inhibitor domain protein</fullName>
    </submittedName>
</protein>
<feature type="domain" description="Kazal-like" evidence="2">
    <location>
        <begin position="277"/>
        <end position="329"/>
    </location>
</feature>